<feature type="coiled-coil region" evidence="1">
    <location>
        <begin position="148"/>
        <end position="263"/>
    </location>
</feature>
<dbReference type="EMBL" id="DF975133">
    <property type="protein sequence ID" value="GAU51436.1"/>
    <property type="molecule type" value="Genomic_DNA"/>
</dbReference>
<dbReference type="Pfam" id="PF24924">
    <property type="entry name" value="DUF7745"/>
    <property type="match status" value="1"/>
</dbReference>
<gene>
    <name evidence="3" type="ORF">TSUD_413360</name>
</gene>
<dbReference type="AlphaFoldDB" id="A0A2Z6P6R1"/>
<protein>
    <recommendedName>
        <fullName evidence="2">DUF7745 domain-containing protein</fullName>
    </recommendedName>
</protein>
<organism evidence="3 4">
    <name type="scientific">Trifolium subterraneum</name>
    <name type="common">Subterranean clover</name>
    <dbReference type="NCBI Taxonomy" id="3900"/>
    <lineage>
        <taxon>Eukaryota</taxon>
        <taxon>Viridiplantae</taxon>
        <taxon>Streptophyta</taxon>
        <taxon>Embryophyta</taxon>
        <taxon>Tracheophyta</taxon>
        <taxon>Spermatophyta</taxon>
        <taxon>Magnoliopsida</taxon>
        <taxon>eudicotyledons</taxon>
        <taxon>Gunneridae</taxon>
        <taxon>Pentapetalae</taxon>
        <taxon>rosids</taxon>
        <taxon>fabids</taxon>
        <taxon>Fabales</taxon>
        <taxon>Fabaceae</taxon>
        <taxon>Papilionoideae</taxon>
        <taxon>50 kb inversion clade</taxon>
        <taxon>NPAAA clade</taxon>
        <taxon>Hologalegina</taxon>
        <taxon>IRL clade</taxon>
        <taxon>Trifolieae</taxon>
        <taxon>Trifolium</taxon>
    </lineage>
</organism>
<feature type="domain" description="DUF7745" evidence="2">
    <location>
        <begin position="1"/>
        <end position="62"/>
    </location>
</feature>
<evidence type="ECO:0000313" key="3">
    <source>
        <dbReference type="EMBL" id="GAU51436.1"/>
    </source>
</evidence>
<keyword evidence="1" id="KW-0175">Coiled coil</keyword>
<dbReference type="InterPro" id="IPR056647">
    <property type="entry name" value="DUF7745"/>
</dbReference>
<accession>A0A2Z6P6R1</accession>
<evidence type="ECO:0000313" key="4">
    <source>
        <dbReference type="Proteomes" id="UP000242715"/>
    </source>
</evidence>
<keyword evidence="4" id="KW-1185">Reference proteome</keyword>
<dbReference type="Proteomes" id="UP000242715">
    <property type="component" value="Unassembled WGS sequence"/>
</dbReference>
<sequence length="270" mass="31746">MWEKREEKSLEGLVLHNMGVDDPTMLQKIIRAWGKINKGSGWKRKGSAGEETYRRWVKERVQVVKLPFIIKAPIPPRPSGPIPISIEEADQLKATIAQLNKEKEELQASTQENCELKQERIQKDKIIKDINKRVSLKEEERLKVRECLRGANSQLEKKNQELHHLKGEWKKSQVNGSELREELEGAKRELNGMVSKYEEHVWRERLKKEAMERALARSQFELEKEQVNLEEYKKFVDQQGEICETLKRQSEASERRYRNLVDTVESETLF</sequence>
<proteinExistence type="predicted"/>
<evidence type="ECO:0000256" key="1">
    <source>
        <dbReference type="SAM" id="Coils"/>
    </source>
</evidence>
<name>A0A2Z6P6R1_TRISU</name>
<reference evidence="4" key="1">
    <citation type="journal article" date="2017" name="Front. Plant Sci.">
        <title>Climate Clever Clovers: New Paradigm to Reduce the Environmental Footprint of Ruminants by Breeding Low Methanogenic Forages Utilizing Haplotype Variation.</title>
        <authorList>
            <person name="Kaur P."/>
            <person name="Appels R."/>
            <person name="Bayer P.E."/>
            <person name="Keeble-Gagnere G."/>
            <person name="Wang J."/>
            <person name="Hirakawa H."/>
            <person name="Shirasawa K."/>
            <person name="Vercoe P."/>
            <person name="Stefanova K."/>
            <person name="Durmic Z."/>
            <person name="Nichols P."/>
            <person name="Revell C."/>
            <person name="Isobe S.N."/>
            <person name="Edwards D."/>
            <person name="Erskine W."/>
        </authorList>
    </citation>
    <scope>NUCLEOTIDE SEQUENCE [LARGE SCALE GENOMIC DNA]</scope>
    <source>
        <strain evidence="4">cv. Daliak</strain>
    </source>
</reference>
<evidence type="ECO:0000259" key="2">
    <source>
        <dbReference type="Pfam" id="PF24924"/>
    </source>
</evidence>